<sequence>MNKLWSKLFVFAVAFLLLLFFSNDFGIVDIQKTAIVTAIGIDASEEEGKFDVTAQIAMPASAAQSGGGAETSSNVSIQGAATVGEAIAEINRKTGWYPTLVHCRLVILGEETAEEDVFRALDYFLRSEFVEDSCLTAMCAGRAEKLLGAQSSIGDMTSEAIAKVLSNESQKTGTVCVTNLRDFAKGYYSVSESGVLPLLAKKPEAESGNAGQSGQSAAALPVQSSGSGSAGQKSGNGKADVFDAAETVLFYKGKRVAVLNGEETLAYNLAASPTDFAYGDVTVAENGKDVTYNLKMKIGKKSQKIEAVNGVPVFTFHIRATAQIADANKSDGIIDIAKTAIVPPHVLRAAEQKFKDELSSALQKASESGCDLFEMKIKLYRYAHKNYDALKDTILQAVKPVYDIQFDTLK</sequence>
<keyword evidence="6" id="KW-0564">Palmitate</keyword>
<dbReference type="InterPro" id="IPR057336">
    <property type="entry name" value="GerAC_N"/>
</dbReference>
<reference evidence="11" key="1">
    <citation type="journal article" date="2021" name="PeerJ">
        <title>Extensive microbial diversity within the chicken gut microbiome revealed by metagenomics and culture.</title>
        <authorList>
            <person name="Gilroy R."/>
            <person name="Ravi A."/>
            <person name="Getino M."/>
            <person name="Pursley I."/>
            <person name="Horton D.L."/>
            <person name="Alikhan N.F."/>
            <person name="Baker D."/>
            <person name="Gharbi K."/>
            <person name="Hall N."/>
            <person name="Watson M."/>
            <person name="Adriaenssens E.M."/>
            <person name="Foster-Nyarko E."/>
            <person name="Jarju S."/>
            <person name="Secka A."/>
            <person name="Antonio M."/>
            <person name="Oren A."/>
            <person name="Chaudhuri R.R."/>
            <person name="La Ragione R."/>
            <person name="Hildebrand F."/>
            <person name="Pallen M.J."/>
        </authorList>
    </citation>
    <scope>NUCLEOTIDE SEQUENCE</scope>
    <source>
        <strain evidence="11">1345</strain>
    </source>
</reference>
<accession>A0A9D2CTC8</accession>
<evidence type="ECO:0000313" key="11">
    <source>
        <dbReference type="EMBL" id="HIY97203.1"/>
    </source>
</evidence>
<feature type="domain" description="Spore germination GerAC-like C-terminal" evidence="9">
    <location>
        <begin position="247"/>
        <end position="391"/>
    </location>
</feature>
<feature type="compositionally biased region" description="Low complexity" evidence="8">
    <location>
        <begin position="206"/>
        <end position="237"/>
    </location>
</feature>
<proteinExistence type="inferred from homology"/>
<feature type="domain" description="Spore germination protein N-terminal" evidence="10">
    <location>
        <begin position="28"/>
        <end position="199"/>
    </location>
</feature>
<evidence type="ECO:0000313" key="12">
    <source>
        <dbReference type="Proteomes" id="UP000886750"/>
    </source>
</evidence>
<keyword evidence="5" id="KW-0472">Membrane</keyword>
<dbReference type="Gene3D" id="3.30.300.210">
    <property type="entry name" value="Nutrient germinant receptor protein C, domain 3"/>
    <property type="match status" value="1"/>
</dbReference>
<dbReference type="Proteomes" id="UP000886750">
    <property type="component" value="Unassembled WGS sequence"/>
</dbReference>
<dbReference type="GO" id="GO:0016020">
    <property type="term" value="C:membrane"/>
    <property type="evidence" value="ECO:0007669"/>
    <property type="project" value="UniProtKB-SubCell"/>
</dbReference>
<dbReference type="GO" id="GO:0009847">
    <property type="term" value="P:spore germination"/>
    <property type="evidence" value="ECO:0007669"/>
    <property type="project" value="InterPro"/>
</dbReference>
<evidence type="ECO:0000256" key="2">
    <source>
        <dbReference type="ARBA" id="ARBA00007886"/>
    </source>
</evidence>
<gene>
    <name evidence="11" type="ORF">H9729_05890</name>
</gene>
<dbReference type="PANTHER" id="PTHR35789:SF1">
    <property type="entry name" value="SPORE GERMINATION PROTEIN B3"/>
    <property type="match status" value="1"/>
</dbReference>
<dbReference type="InterPro" id="IPR008844">
    <property type="entry name" value="Spore_GerAC-like"/>
</dbReference>
<keyword evidence="4" id="KW-0732">Signal</keyword>
<dbReference type="Gene3D" id="6.20.190.10">
    <property type="entry name" value="Nutrient germinant receptor protein C, domain 1"/>
    <property type="match status" value="1"/>
</dbReference>
<dbReference type="Pfam" id="PF25198">
    <property type="entry name" value="Spore_GerAC_N"/>
    <property type="match status" value="1"/>
</dbReference>
<evidence type="ECO:0000256" key="6">
    <source>
        <dbReference type="ARBA" id="ARBA00023139"/>
    </source>
</evidence>
<dbReference type="PANTHER" id="PTHR35789">
    <property type="entry name" value="SPORE GERMINATION PROTEIN B3"/>
    <property type="match status" value="1"/>
</dbReference>
<dbReference type="EMBL" id="DXCQ01000055">
    <property type="protein sequence ID" value="HIY97203.1"/>
    <property type="molecule type" value="Genomic_DNA"/>
</dbReference>
<comment type="similarity">
    <text evidence="2">Belongs to the GerABKC lipoprotein family.</text>
</comment>
<dbReference type="InterPro" id="IPR046953">
    <property type="entry name" value="Spore_GerAC-like_C"/>
</dbReference>
<evidence type="ECO:0000256" key="8">
    <source>
        <dbReference type="SAM" id="MobiDB-lite"/>
    </source>
</evidence>
<feature type="region of interest" description="Disordered" evidence="8">
    <location>
        <begin position="205"/>
        <end position="237"/>
    </location>
</feature>
<protein>
    <submittedName>
        <fullName evidence="11">Ger(X)C family spore germination C-terminal domain-containing protein</fullName>
    </submittedName>
</protein>
<dbReference type="InterPro" id="IPR038501">
    <property type="entry name" value="Spore_GerAC_C_sf"/>
</dbReference>
<evidence type="ECO:0000256" key="7">
    <source>
        <dbReference type="ARBA" id="ARBA00023288"/>
    </source>
</evidence>
<evidence type="ECO:0000259" key="10">
    <source>
        <dbReference type="Pfam" id="PF25198"/>
    </source>
</evidence>
<keyword evidence="7" id="KW-0449">Lipoprotein</keyword>
<evidence type="ECO:0000256" key="3">
    <source>
        <dbReference type="ARBA" id="ARBA00022544"/>
    </source>
</evidence>
<organism evidence="11 12">
    <name type="scientific">Candidatus Borkfalkia excrementigallinarum</name>
    <dbReference type="NCBI Taxonomy" id="2838506"/>
    <lineage>
        <taxon>Bacteria</taxon>
        <taxon>Bacillati</taxon>
        <taxon>Bacillota</taxon>
        <taxon>Clostridia</taxon>
        <taxon>Christensenellales</taxon>
        <taxon>Christensenellaceae</taxon>
        <taxon>Candidatus Borkfalkia</taxon>
    </lineage>
</organism>
<evidence type="ECO:0000256" key="4">
    <source>
        <dbReference type="ARBA" id="ARBA00022729"/>
    </source>
</evidence>
<dbReference type="AlphaFoldDB" id="A0A9D2CTC8"/>
<keyword evidence="3" id="KW-0309">Germination</keyword>
<comment type="subcellular location">
    <subcellularLocation>
        <location evidence="1">Membrane</location>
        <topology evidence="1">Lipid-anchor</topology>
    </subcellularLocation>
</comment>
<evidence type="ECO:0000256" key="1">
    <source>
        <dbReference type="ARBA" id="ARBA00004635"/>
    </source>
</evidence>
<name>A0A9D2CTC8_9FIRM</name>
<dbReference type="Pfam" id="PF05504">
    <property type="entry name" value="Spore_GerAC"/>
    <property type="match status" value="1"/>
</dbReference>
<comment type="caution">
    <text evidence="11">The sequence shown here is derived from an EMBL/GenBank/DDBJ whole genome shotgun (WGS) entry which is preliminary data.</text>
</comment>
<evidence type="ECO:0000259" key="9">
    <source>
        <dbReference type="Pfam" id="PF05504"/>
    </source>
</evidence>
<evidence type="ECO:0000256" key="5">
    <source>
        <dbReference type="ARBA" id="ARBA00023136"/>
    </source>
</evidence>
<reference evidence="11" key="2">
    <citation type="submission" date="2021-04" db="EMBL/GenBank/DDBJ databases">
        <authorList>
            <person name="Gilroy R."/>
        </authorList>
    </citation>
    <scope>NUCLEOTIDE SEQUENCE</scope>
    <source>
        <strain evidence="11">1345</strain>
    </source>
</reference>